<sequence length="199" mass="21824">MFWIESFATQRGLRYEPEADERWLRAWEPYTTLKTPIRYEHALHATGGAGSLSLARAVVEVPLPSTPPSDRPGAVARQVATWIAIVQDVRVAVKCAVTNDFSGIFSEQLDLVPLARRATRDATFDHSFATYAGSDEDVAKGVTPSLRRLLLSWRTPVHAELRPGGFVLAPIAVPADQQGLAWLLSAITLFGEKATKLTT</sequence>
<gene>
    <name evidence="1" type="ORF">AKJ09_03503</name>
</gene>
<dbReference type="AlphaFoldDB" id="A0A0K1PUM6"/>
<accession>A0A0K1PUM6</accession>
<protein>
    <submittedName>
        <fullName evidence="1">Uncharacterized protein</fullName>
    </submittedName>
</protein>
<dbReference type="STRING" id="1391654.AKJ09_03503"/>
<dbReference type="EMBL" id="CP012333">
    <property type="protein sequence ID" value="AKU96839.1"/>
    <property type="molecule type" value="Genomic_DNA"/>
</dbReference>
<keyword evidence="2" id="KW-1185">Reference proteome</keyword>
<name>A0A0K1PUM6_9BACT</name>
<proteinExistence type="predicted"/>
<dbReference type="KEGG" id="llu:AKJ09_03503"/>
<evidence type="ECO:0000313" key="1">
    <source>
        <dbReference type="EMBL" id="AKU96839.1"/>
    </source>
</evidence>
<dbReference type="Proteomes" id="UP000064967">
    <property type="component" value="Chromosome"/>
</dbReference>
<evidence type="ECO:0000313" key="2">
    <source>
        <dbReference type="Proteomes" id="UP000064967"/>
    </source>
</evidence>
<reference evidence="1 2" key="1">
    <citation type="submission" date="2015-08" db="EMBL/GenBank/DDBJ databases">
        <authorList>
            <person name="Babu N.S."/>
            <person name="Beckwith C.J."/>
            <person name="Beseler K.G."/>
            <person name="Brison A."/>
            <person name="Carone J.V."/>
            <person name="Caskin T.P."/>
            <person name="Diamond M."/>
            <person name="Durham M.E."/>
            <person name="Foxe J.M."/>
            <person name="Go M."/>
            <person name="Henderson B.A."/>
            <person name="Jones I.B."/>
            <person name="McGettigan J.A."/>
            <person name="Micheletti S.J."/>
            <person name="Nasrallah M.E."/>
            <person name="Ortiz D."/>
            <person name="Piller C.R."/>
            <person name="Privatt S.R."/>
            <person name="Schneider S.L."/>
            <person name="Sharp S."/>
            <person name="Smith T.C."/>
            <person name="Stanton J.D."/>
            <person name="Ullery H.E."/>
            <person name="Wilson R.J."/>
            <person name="Serrano M.G."/>
            <person name="Buck G."/>
            <person name="Lee V."/>
            <person name="Wang Y."/>
            <person name="Carvalho R."/>
            <person name="Voegtly L."/>
            <person name="Shi R."/>
            <person name="Duckworth R."/>
            <person name="Johnson A."/>
            <person name="Loviza R."/>
            <person name="Walstead R."/>
            <person name="Shah Z."/>
            <person name="Kiflezghi M."/>
            <person name="Wade K."/>
            <person name="Ball S.L."/>
            <person name="Bradley K.W."/>
            <person name="Asai D.J."/>
            <person name="Bowman C.A."/>
            <person name="Russell D.A."/>
            <person name="Pope W.H."/>
            <person name="Jacobs-Sera D."/>
            <person name="Hendrix R.W."/>
            <person name="Hatfull G.F."/>
        </authorList>
    </citation>
    <scope>NUCLEOTIDE SEQUENCE [LARGE SCALE GENOMIC DNA]</scope>
    <source>
        <strain evidence="1 2">DSM 27648</strain>
    </source>
</reference>
<organism evidence="1 2">
    <name type="scientific">Labilithrix luteola</name>
    <dbReference type="NCBI Taxonomy" id="1391654"/>
    <lineage>
        <taxon>Bacteria</taxon>
        <taxon>Pseudomonadati</taxon>
        <taxon>Myxococcota</taxon>
        <taxon>Polyangia</taxon>
        <taxon>Polyangiales</taxon>
        <taxon>Labilitrichaceae</taxon>
        <taxon>Labilithrix</taxon>
    </lineage>
</organism>